<organism evidence="2 3">
    <name type="scientific">Mollisia scopiformis</name>
    <name type="common">Conifer needle endophyte fungus</name>
    <name type="synonym">Phialocephala scopiformis</name>
    <dbReference type="NCBI Taxonomy" id="149040"/>
    <lineage>
        <taxon>Eukaryota</taxon>
        <taxon>Fungi</taxon>
        <taxon>Dikarya</taxon>
        <taxon>Ascomycota</taxon>
        <taxon>Pezizomycotina</taxon>
        <taxon>Leotiomycetes</taxon>
        <taxon>Helotiales</taxon>
        <taxon>Mollisiaceae</taxon>
        <taxon>Mollisia</taxon>
    </lineage>
</organism>
<dbReference type="InterPro" id="IPR036928">
    <property type="entry name" value="AS_sf"/>
</dbReference>
<feature type="domain" description="Amidase" evidence="1">
    <location>
        <begin position="35"/>
        <end position="180"/>
    </location>
</feature>
<reference evidence="2 3" key="1">
    <citation type="submission" date="2015-10" db="EMBL/GenBank/DDBJ databases">
        <title>Full genome of DAOMC 229536 Phialocephala scopiformis, a fungal endophyte of spruce producing the potent anti-insectan compound rugulosin.</title>
        <authorList>
            <consortium name="DOE Joint Genome Institute"/>
            <person name="Walker A.K."/>
            <person name="Frasz S.L."/>
            <person name="Seifert K.A."/>
            <person name="Miller J.D."/>
            <person name="Mondo S.J."/>
            <person name="Labutti K."/>
            <person name="Lipzen A."/>
            <person name="Dockter R."/>
            <person name="Kennedy M."/>
            <person name="Grigoriev I.V."/>
            <person name="Spatafora J.W."/>
        </authorList>
    </citation>
    <scope>NUCLEOTIDE SEQUENCE [LARGE SCALE GENOMIC DNA]</scope>
    <source>
        <strain evidence="2 3">CBS 120377</strain>
    </source>
</reference>
<proteinExistence type="predicted"/>
<dbReference type="OrthoDB" id="566138at2759"/>
<dbReference type="InParanoid" id="A0A194XJD1"/>
<dbReference type="Proteomes" id="UP000070700">
    <property type="component" value="Unassembled WGS sequence"/>
</dbReference>
<dbReference type="PANTHER" id="PTHR42678">
    <property type="entry name" value="AMIDASE"/>
    <property type="match status" value="1"/>
</dbReference>
<dbReference type="STRING" id="149040.A0A194XJD1"/>
<sequence>MTTGKPASEGLPSLLTIRIEKASEGLNAGHFTSVDLVKACIARIEEASNFNAVLQVNPDVLIAAKSLDDKRLRSGSRGPLHGIPILLDASAGTYALLGAKPAVESSLISRLRKTGVIILGKTNLSEWANFRGLNISASWSPRGDQTLGAYCPNTRSDGSSSGSAVATALGLCGAALGTEVKSAVLFRREMKRNLTQIQTIGSIVDPAEIANVVGFKPTRGLIGTDGAIPISKR</sequence>
<evidence type="ECO:0000313" key="2">
    <source>
        <dbReference type="EMBL" id="KUJ20268.1"/>
    </source>
</evidence>
<accession>A0A194XJD1</accession>
<dbReference type="SUPFAM" id="SSF75304">
    <property type="entry name" value="Amidase signature (AS) enzymes"/>
    <property type="match status" value="1"/>
</dbReference>
<dbReference type="EMBL" id="KQ947409">
    <property type="protein sequence ID" value="KUJ20268.1"/>
    <property type="molecule type" value="Genomic_DNA"/>
</dbReference>
<evidence type="ECO:0000313" key="3">
    <source>
        <dbReference type="Proteomes" id="UP000070700"/>
    </source>
</evidence>
<dbReference type="PANTHER" id="PTHR42678:SF34">
    <property type="entry name" value="OS04G0183300 PROTEIN"/>
    <property type="match status" value="1"/>
</dbReference>
<dbReference type="InterPro" id="IPR023631">
    <property type="entry name" value="Amidase_dom"/>
</dbReference>
<name>A0A194XJD1_MOLSC</name>
<dbReference type="RefSeq" id="XP_018074623.1">
    <property type="nucleotide sequence ID" value="XM_018221876.1"/>
</dbReference>
<dbReference type="Pfam" id="PF01425">
    <property type="entry name" value="Amidase"/>
    <property type="match status" value="1"/>
</dbReference>
<dbReference type="GeneID" id="28831602"/>
<dbReference type="KEGG" id="psco:LY89DRAFT_771123"/>
<protein>
    <submittedName>
        <fullName evidence="2">Amidase signature enzyme</fullName>
    </submittedName>
</protein>
<gene>
    <name evidence="2" type="ORF">LY89DRAFT_771123</name>
</gene>
<dbReference type="AlphaFoldDB" id="A0A194XJD1"/>
<dbReference type="Gene3D" id="3.90.1300.10">
    <property type="entry name" value="Amidase signature (AS) domain"/>
    <property type="match status" value="1"/>
</dbReference>
<evidence type="ECO:0000259" key="1">
    <source>
        <dbReference type="Pfam" id="PF01425"/>
    </source>
</evidence>
<keyword evidence="3" id="KW-1185">Reference proteome</keyword>